<dbReference type="Gene3D" id="1.10.10.10">
    <property type="entry name" value="Winged helix-like DNA-binding domain superfamily/Winged helix DNA-binding domain"/>
    <property type="match status" value="1"/>
</dbReference>
<dbReference type="CDD" id="cd00090">
    <property type="entry name" value="HTH_ARSR"/>
    <property type="match status" value="1"/>
</dbReference>
<reference evidence="5 6" key="1">
    <citation type="submission" date="2019-04" db="EMBL/GenBank/DDBJ databases">
        <authorList>
            <person name="Van Vliet M D."/>
        </authorList>
    </citation>
    <scope>NUCLEOTIDE SEQUENCE [LARGE SCALE GENOMIC DNA]</scope>
    <source>
        <strain evidence="5 6">F1</strain>
    </source>
</reference>
<dbReference type="PROSITE" id="PS50987">
    <property type="entry name" value="HTH_ARSR_2"/>
    <property type="match status" value="1"/>
</dbReference>
<dbReference type="PANTHER" id="PTHR33154:SF18">
    <property type="entry name" value="ARSENICAL RESISTANCE OPERON REPRESSOR"/>
    <property type="match status" value="1"/>
</dbReference>
<keyword evidence="2" id="KW-0238">DNA-binding</keyword>
<dbReference type="PRINTS" id="PR00778">
    <property type="entry name" value="HTHARSR"/>
</dbReference>
<dbReference type="InterPro" id="IPR036390">
    <property type="entry name" value="WH_DNA-bd_sf"/>
</dbReference>
<name>A0A6C2UBS7_PONDE</name>
<accession>A0A6C2UBS7</accession>
<organism evidence="5 6">
    <name type="scientific">Pontiella desulfatans</name>
    <dbReference type="NCBI Taxonomy" id="2750659"/>
    <lineage>
        <taxon>Bacteria</taxon>
        <taxon>Pseudomonadati</taxon>
        <taxon>Kiritimatiellota</taxon>
        <taxon>Kiritimatiellia</taxon>
        <taxon>Kiritimatiellales</taxon>
        <taxon>Pontiellaceae</taxon>
        <taxon>Pontiella</taxon>
    </lineage>
</organism>
<evidence type="ECO:0000313" key="5">
    <source>
        <dbReference type="EMBL" id="VGO17389.1"/>
    </source>
</evidence>
<dbReference type="Pfam" id="PF01022">
    <property type="entry name" value="HTH_5"/>
    <property type="match status" value="1"/>
</dbReference>
<evidence type="ECO:0000259" key="4">
    <source>
        <dbReference type="PROSITE" id="PS50987"/>
    </source>
</evidence>
<dbReference type="SUPFAM" id="SSF46785">
    <property type="entry name" value="Winged helix' DNA-binding domain"/>
    <property type="match status" value="1"/>
</dbReference>
<keyword evidence="1" id="KW-0805">Transcription regulation</keyword>
<feature type="domain" description="HTH arsR-type" evidence="4">
    <location>
        <begin position="1"/>
        <end position="95"/>
    </location>
</feature>
<dbReference type="Proteomes" id="UP000366872">
    <property type="component" value="Unassembled WGS sequence"/>
</dbReference>
<dbReference type="InterPro" id="IPR011991">
    <property type="entry name" value="ArsR-like_HTH"/>
</dbReference>
<dbReference type="RefSeq" id="WP_136082868.1">
    <property type="nucleotide sequence ID" value="NZ_CAAHFG010000004.1"/>
</dbReference>
<dbReference type="InterPro" id="IPR001845">
    <property type="entry name" value="HTH_ArsR_DNA-bd_dom"/>
</dbReference>
<evidence type="ECO:0000256" key="2">
    <source>
        <dbReference type="ARBA" id="ARBA00023125"/>
    </source>
</evidence>
<gene>
    <name evidence="5" type="primary">arsR1_2</name>
    <name evidence="5" type="ORF">PDESU_05985</name>
</gene>
<keyword evidence="6" id="KW-1185">Reference proteome</keyword>
<dbReference type="InterPro" id="IPR036388">
    <property type="entry name" value="WH-like_DNA-bd_sf"/>
</dbReference>
<proteinExistence type="predicted"/>
<dbReference type="GO" id="GO:0003677">
    <property type="term" value="F:DNA binding"/>
    <property type="evidence" value="ECO:0007669"/>
    <property type="project" value="UniProtKB-KW"/>
</dbReference>
<dbReference type="GO" id="GO:0003700">
    <property type="term" value="F:DNA-binding transcription factor activity"/>
    <property type="evidence" value="ECO:0007669"/>
    <property type="project" value="InterPro"/>
</dbReference>
<evidence type="ECO:0000256" key="1">
    <source>
        <dbReference type="ARBA" id="ARBA00023015"/>
    </source>
</evidence>
<protein>
    <submittedName>
        <fullName evidence="5">Arsenic resistance transcriptional regulator ArsR1</fullName>
    </submittedName>
</protein>
<dbReference type="AlphaFoldDB" id="A0A6C2UBS7"/>
<dbReference type="InterPro" id="IPR051081">
    <property type="entry name" value="HTH_MetalResp_TranReg"/>
</dbReference>
<evidence type="ECO:0000256" key="3">
    <source>
        <dbReference type="ARBA" id="ARBA00023163"/>
    </source>
</evidence>
<dbReference type="EMBL" id="CAAHFG010000004">
    <property type="protein sequence ID" value="VGO17389.1"/>
    <property type="molecule type" value="Genomic_DNA"/>
</dbReference>
<dbReference type="SMART" id="SM00418">
    <property type="entry name" value="HTH_ARSR"/>
    <property type="match status" value="1"/>
</dbReference>
<keyword evidence="3" id="KW-0804">Transcription</keyword>
<dbReference type="NCBIfam" id="NF033788">
    <property type="entry name" value="HTH_metalloreg"/>
    <property type="match status" value="1"/>
</dbReference>
<sequence>METTLDILKAVSDKNRLRVVAALSRYDELCACQITELLEVSGATVSRHLGILQKAGLLDSRKDGRWVYFKLARPTGTDPFFQWLETTFAGSSELRADLEALEKIVGITREDLCRQQRGEACCPK</sequence>
<dbReference type="PANTHER" id="PTHR33154">
    <property type="entry name" value="TRANSCRIPTIONAL REGULATOR, ARSR FAMILY"/>
    <property type="match status" value="1"/>
</dbReference>
<evidence type="ECO:0000313" key="6">
    <source>
        <dbReference type="Proteomes" id="UP000366872"/>
    </source>
</evidence>